<evidence type="ECO:0000313" key="3">
    <source>
        <dbReference type="Proteomes" id="UP000006659"/>
    </source>
</evidence>
<evidence type="ECO:0008006" key="4">
    <source>
        <dbReference type="Google" id="ProtNLM"/>
    </source>
</evidence>
<reference evidence="2 3" key="1">
    <citation type="journal article" date="2011" name="BMC Genomics">
        <title>Complete genome sequence of Corynebacterium variabile DSM 44702 isolated from the surface of smear-ripened cheeses and insights into cheese ripening and flavor generation.</title>
        <authorList>
            <person name="Schroeder J."/>
            <person name="Maus I."/>
            <person name="Trost E."/>
            <person name="Tauch A."/>
        </authorList>
    </citation>
    <scope>NUCLEOTIDE SEQUENCE [LARGE SCALE GENOMIC DNA]</scope>
    <source>
        <strain evidence="3">DSM 44702 / JCM 12073 / NCIMB 30131</strain>
    </source>
</reference>
<gene>
    <name evidence="2" type="ordered locus">CVAR_0862</name>
</gene>
<dbReference type="eggNOG" id="ENOG5032RIQ">
    <property type="taxonomic scope" value="Bacteria"/>
</dbReference>
<evidence type="ECO:0000313" key="2">
    <source>
        <dbReference type="EMBL" id="AEK36214.1"/>
    </source>
</evidence>
<sequence>MNPQDVEGLEDETVTLWSQAEDALIGALSAAALAVSVRARSPEHARQVAAEELARTIRPQSVTVARVLQQNTPALVEAAVSEAAGIGAAAAHAEVAALPATSTVPPAAVAPKPAMVLPETRPQIPGSAAARGAASKATEATTTSLGKAARNIPINTQTVWGKIIDNAVNKTVTGDLTIQQALQQAMDDAAKQGLGFYRDQAGRKWGLDTYSEMAIRTGTNNALIDAHTAELVEVGLDLVIVSSHANPAPQCAPYERKVLSLTGEHQAGTHRIDGHTITVKDTLNGARAQGFEHPNCRHSVTAYLPGFTDTTPPAVDQDHEGYKATQKQRYYEREIRKSRRMKQAAIDDDGRKKAEARRRQYEKKLREHIREHDLPRRRHREKLRQPGNPMPVA</sequence>
<dbReference type="Pfam" id="PF06152">
    <property type="entry name" value="Phage_min_cap2"/>
    <property type="match status" value="1"/>
</dbReference>
<dbReference type="EMBL" id="CP002917">
    <property type="protein sequence ID" value="AEK36214.1"/>
    <property type="molecule type" value="Genomic_DNA"/>
</dbReference>
<protein>
    <recommendedName>
        <fullName evidence="4">Phage minor capsid protein 2</fullName>
    </recommendedName>
</protein>
<proteinExistence type="predicted"/>
<dbReference type="RefSeq" id="WP_014009402.1">
    <property type="nucleotide sequence ID" value="NC_015859.1"/>
</dbReference>
<organism evidence="2 3">
    <name type="scientific">Corynebacterium variabile (strain DSM 44702 / CIP 107183 / JCM 12073 / NCIMB 30131)</name>
    <name type="common">Corynebacterium mooreparkense</name>
    <dbReference type="NCBI Taxonomy" id="858619"/>
    <lineage>
        <taxon>Bacteria</taxon>
        <taxon>Bacillati</taxon>
        <taxon>Actinomycetota</taxon>
        <taxon>Actinomycetes</taxon>
        <taxon>Mycobacteriales</taxon>
        <taxon>Corynebacteriaceae</taxon>
        <taxon>Corynebacterium</taxon>
    </lineage>
</organism>
<dbReference type="STRING" id="858619.CVAR_0862"/>
<dbReference type="HOGENOM" id="CLU_025929_3_0_11"/>
<dbReference type="InterPro" id="IPR009319">
    <property type="entry name" value="Phage_A118_VSP1"/>
</dbReference>
<name>G0HC52_CORVD</name>
<accession>G0HC52</accession>
<feature type="region of interest" description="Disordered" evidence="1">
    <location>
        <begin position="336"/>
        <end position="393"/>
    </location>
</feature>
<dbReference type="Proteomes" id="UP000006659">
    <property type="component" value="Chromosome"/>
</dbReference>
<evidence type="ECO:0000256" key="1">
    <source>
        <dbReference type="SAM" id="MobiDB-lite"/>
    </source>
</evidence>
<dbReference type="KEGG" id="cva:CVAR_0862"/>
<dbReference type="GO" id="GO:0005198">
    <property type="term" value="F:structural molecule activity"/>
    <property type="evidence" value="ECO:0007669"/>
    <property type="project" value="InterPro"/>
</dbReference>
<dbReference type="AlphaFoldDB" id="G0HC52"/>
<feature type="compositionally biased region" description="Basic and acidic residues" evidence="1">
    <location>
        <begin position="348"/>
        <end position="374"/>
    </location>
</feature>